<dbReference type="KEGG" id="tva:4767981"/>
<keyword evidence="4" id="KW-1185">Reference proteome</keyword>
<dbReference type="OrthoDB" id="1738954at2759"/>
<reference evidence="3" key="2">
    <citation type="journal article" date="2007" name="Science">
        <title>Draft genome sequence of the sexually transmitted pathogen Trichomonas vaginalis.</title>
        <authorList>
            <person name="Carlton J.M."/>
            <person name="Hirt R.P."/>
            <person name="Silva J.C."/>
            <person name="Delcher A.L."/>
            <person name="Schatz M."/>
            <person name="Zhao Q."/>
            <person name="Wortman J.R."/>
            <person name="Bidwell S.L."/>
            <person name="Alsmark U.C.M."/>
            <person name="Besteiro S."/>
            <person name="Sicheritz-Ponten T."/>
            <person name="Noel C.J."/>
            <person name="Dacks J.B."/>
            <person name="Foster P.G."/>
            <person name="Simillion C."/>
            <person name="Van de Peer Y."/>
            <person name="Miranda-Saavedra D."/>
            <person name="Barton G.J."/>
            <person name="Westrop G.D."/>
            <person name="Mueller S."/>
            <person name="Dessi D."/>
            <person name="Fiori P.L."/>
            <person name="Ren Q."/>
            <person name="Paulsen I."/>
            <person name="Zhang H."/>
            <person name="Bastida-Corcuera F.D."/>
            <person name="Simoes-Barbosa A."/>
            <person name="Brown M.T."/>
            <person name="Hayes R.D."/>
            <person name="Mukherjee M."/>
            <person name="Okumura C.Y."/>
            <person name="Schneider R."/>
            <person name="Smith A.J."/>
            <person name="Vanacova S."/>
            <person name="Villalvazo M."/>
            <person name="Haas B.J."/>
            <person name="Pertea M."/>
            <person name="Feldblyum T.V."/>
            <person name="Utterback T.R."/>
            <person name="Shu C.L."/>
            <person name="Osoegawa K."/>
            <person name="de Jong P.J."/>
            <person name="Hrdy I."/>
            <person name="Horvathova L."/>
            <person name="Zubacova Z."/>
            <person name="Dolezal P."/>
            <person name="Malik S.B."/>
            <person name="Logsdon J.M. Jr."/>
            <person name="Henze K."/>
            <person name="Gupta A."/>
            <person name="Wang C.C."/>
            <person name="Dunne R.L."/>
            <person name="Upcroft J.A."/>
            <person name="Upcroft P."/>
            <person name="White O."/>
            <person name="Salzberg S.L."/>
            <person name="Tang P."/>
            <person name="Chiu C.-H."/>
            <person name="Lee Y.-S."/>
            <person name="Embley T.M."/>
            <person name="Coombs G.H."/>
            <person name="Mottram J.C."/>
            <person name="Tachezy J."/>
            <person name="Fraser-Liggett C.M."/>
            <person name="Johnson P.J."/>
        </authorList>
    </citation>
    <scope>NUCLEOTIDE SEQUENCE [LARGE SCALE GENOMIC DNA]</scope>
    <source>
        <strain evidence="3">G3</strain>
    </source>
</reference>
<dbReference type="InParanoid" id="A2EBA5"/>
<dbReference type="EMBL" id="DS113345">
    <property type="protein sequence ID" value="EAY10050.1"/>
    <property type="molecule type" value="Genomic_DNA"/>
</dbReference>
<sequence length="82" mass="9414">MIQIPEISISLKNYGYELLEPIGEGGFSSVFKVQDIRYNQLFVCKITKISHDKDSSINCNAQAQQYVNEVENLKLIWHPNVI</sequence>
<reference evidence="3" key="1">
    <citation type="submission" date="2006-10" db="EMBL/GenBank/DDBJ databases">
        <authorList>
            <person name="Amadeo P."/>
            <person name="Zhao Q."/>
            <person name="Wortman J."/>
            <person name="Fraser-Liggett C."/>
            <person name="Carlton J."/>
        </authorList>
    </citation>
    <scope>NUCLEOTIDE SEQUENCE</scope>
    <source>
        <strain evidence="3">G3</strain>
    </source>
</reference>
<keyword evidence="1" id="KW-0067">ATP-binding</keyword>
<evidence type="ECO:0000313" key="4">
    <source>
        <dbReference type="Proteomes" id="UP000001542"/>
    </source>
</evidence>
<evidence type="ECO:0000313" key="3">
    <source>
        <dbReference type="EMBL" id="EAY10050.1"/>
    </source>
</evidence>
<proteinExistence type="predicted"/>
<feature type="binding site" evidence="1">
    <location>
        <position position="45"/>
    </location>
    <ligand>
        <name>ATP</name>
        <dbReference type="ChEBI" id="CHEBI:30616"/>
    </ligand>
</feature>
<feature type="domain" description="Protein kinase" evidence="2">
    <location>
        <begin position="16"/>
        <end position="82"/>
    </location>
</feature>
<dbReference type="InterPro" id="IPR017441">
    <property type="entry name" value="Protein_kinase_ATP_BS"/>
</dbReference>
<dbReference type="GO" id="GO:0004672">
    <property type="term" value="F:protein kinase activity"/>
    <property type="evidence" value="ECO:0007669"/>
    <property type="project" value="InterPro"/>
</dbReference>
<keyword evidence="1" id="KW-0547">Nucleotide-binding</keyword>
<dbReference type="VEuPathDB" id="TrichDB:TVAGG3_0309650"/>
<dbReference type="VEuPathDB" id="TrichDB:TVAG_329370"/>
<accession>A2EBA5</accession>
<dbReference type="SUPFAM" id="SSF56112">
    <property type="entry name" value="Protein kinase-like (PK-like)"/>
    <property type="match status" value="1"/>
</dbReference>
<dbReference type="AlphaFoldDB" id="A2EBA5"/>
<dbReference type="Gene3D" id="3.30.200.20">
    <property type="entry name" value="Phosphorylase Kinase, domain 1"/>
    <property type="match status" value="1"/>
</dbReference>
<dbReference type="InterPro" id="IPR000719">
    <property type="entry name" value="Prot_kinase_dom"/>
</dbReference>
<dbReference type="Pfam" id="PF00069">
    <property type="entry name" value="Pkinase"/>
    <property type="match status" value="1"/>
</dbReference>
<dbReference type="PROSITE" id="PS50011">
    <property type="entry name" value="PROTEIN_KINASE_DOM"/>
    <property type="match status" value="1"/>
</dbReference>
<protein>
    <recommendedName>
        <fullName evidence="2">Protein kinase domain-containing protein</fullName>
    </recommendedName>
</protein>
<gene>
    <name evidence="3" type="ORF">TVAG_329370</name>
</gene>
<dbReference type="SMR" id="A2EBA5"/>
<dbReference type="PROSITE" id="PS00107">
    <property type="entry name" value="PROTEIN_KINASE_ATP"/>
    <property type="match status" value="1"/>
</dbReference>
<evidence type="ECO:0000256" key="1">
    <source>
        <dbReference type="PROSITE-ProRule" id="PRU10141"/>
    </source>
</evidence>
<dbReference type="GO" id="GO:0005524">
    <property type="term" value="F:ATP binding"/>
    <property type="evidence" value="ECO:0007669"/>
    <property type="project" value="UniProtKB-UniRule"/>
</dbReference>
<organism evidence="3 4">
    <name type="scientific">Trichomonas vaginalis (strain ATCC PRA-98 / G3)</name>
    <dbReference type="NCBI Taxonomy" id="412133"/>
    <lineage>
        <taxon>Eukaryota</taxon>
        <taxon>Metamonada</taxon>
        <taxon>Parabasalia</taxon>
        <taxon>Trichomonadida</taxon>
        <taxon>Trichomonadidae</taxon>
        <taxon>Trichomonas</taxon>
    </lineage>
</organism>
<dbReference type="Proteomes" id="UP000001542">
    <property type="component" value="Unassembled WGS sequence"/>
</dbReference>
<name>A2EBA5_TRIV3</name>
<dbReference type="InterPro" id="IPR011009">
    <property type="entry name" value="Kinase-like_dom_sf"/>
</dbReference>
<evidence type="ECO:0000259" key="2">
    <source>
        <dbReference type="PROSITE" id="PS50011"/>
    </source>
</evidence>
<dbReference type="RefSeq" id="XP_001322273.1">
    <property type="nucleotide sequence ID" value="XM_001322238.1"/>
</dbReference>